<accession>K4CPI2</accession>
<evidence type="ECO:0000313" key="3">
    <source>
        <dbReference type="Proteomes" id="UP000004994"/>
    </source>
</evidence>
<feature type="transmembrane region" description="Helical" evidence="1">
    <location>
        <begin position="31"/>
        <end position="52"/>
    </location>
</feature>
<keyword evidence="1" id="KW-1133">Transmembrane helix</keyword>
<evidence type="ECO:0000256" key="1">
    <source>
        <dbReference type="SAM" id="Phobius"/>
    </source>
</evidence>
<proteinExistence type="predicted"/>
<dbReference type="Proteomes" id="UP000004994">
    <property type="component" value="Chromosome 8"/>
</dbReference>
<keyword evidence="1" id="KW-0472">Membrane</keyword>
<dbReference type="InParanoid" id="K4CPI2"/>
<reference evidence="2" key="1">
    <citation type="journal article" date="2012" name="Nature">
        <title>The tomato genome sequence provides insights into fleshy fruit evolution.</title>
        <authorList>
            <consortium name="Tomato Genome Consortium"/>
        </authorList>
    </citation>
    <scope>NUCLEOTIDE SEQUENCE [LARGE SCALE GENOMIC DNA]</scope>
    <source>
        <strain evidence="2">cv. Heinz 1706</strain>
    </source>
</reference>
<keyword evidence="3" id="KW-1185">Reference proteome</keyword>
<dbReference type="EnsemblPlants" id="Solyc08g081860.1.1">
    <property type="protein sequence ID" value="Solyc08g081860.1.1"/>
    <property type="gene ID" value="Solyc08g081860.1"/>
</dbReference>
<dbReference type="AlphaFoldDB" id="K4CPI2"/>
<name>K4CPI2_SOLLC</name>
<protein>
    <submittedName>
        <fullName evidence="2">Uncharacterized protein</fullName>
    </submittedName>
</protein>
<evidence type="ECO:0000313" key="2">
    <source>
        <dbReference type="EnsemblPlants" id="Solyc08g081860.1.1"/>
    </source>
</evidence>
<dbReference type="Gramene" id="Solyc08g081860.1.1">
    <property type="protein sequence ID" value="Solyc08g081860.1.1"/>
    <property type="gene ID" value="Solyc08g081860.1"/>
</dbReference>
<organism evidence="2">
    <name type="scientific">Solanum lycopersicum</name>
    <name type="common">Tomato</name>
    <name type="synonym">Lycopersicon esculentum</name>
    <dbReference type="NCBI Taxonomy" id="4081"/>
    <lineage>
        <taxon>Eukaryota</taxon>
        <taxon>Viridiplantae</taxon>
        <taxon>Streptophyta</taxon>
        <taxon>Embryophyta</taxon>
        <taxon>Tracheophyta</taxon>
        <taxon>Spermatophyta</taxon>
        <taxon>Magnoliopsida</taxon>
        <taxon>eudicotyledons</taxon>
        <taxon>Gunneridae</taxon>
        <taxon>Pentapetalae</taxon>
        <taxon>asterids</taxon>
        <taxon>lamiids</taxon>
        <taxon>Solanales</taxon>
        <taxon>Solanaceae</taxon>
        <taxon>Solanoideae</taxon>
        <taxon>Solaneae</taxon>
        <taxon>Solanum</taxon>
        <taxon>Solanum subgen. Lycopersicon</taxon>
    </lineage>
</organism>
<reference evidence="2" key="2">
    <citation type="submission" date="2015-06" db="UniProtKB">
        <authorList>
            <consortium name="EnsemblPlants"/>
        </authorList>
    </citation>
    <scope>IDENTIFICATION</scope>
    <source>
        <strain evidence="2">cv. Heinz 1706</strain>
    </source>
</reference>
<dbReference type="PaxDb" id="4081-Solyc08g081860.1.1"/>
<dbReference type="HOGENOM" id="CLU_2363711_0_0_1"/>
<sequence>MTLYLYLSLTTIILHSNNPSPSTLLPFFLNYFHLIVSFTFFFSSSSPLRLVFVSDLEWLFKKVDTKEEEKAKMNRKAVVQFDVSKSRLKVFCVVFF</sequence>
<keyword evidence="1" id="KW-0812">Transmembrane</keyword>